<evidence type="ECO:0000313" key="3">
    <source>
        <dbReference type="Proteomes" id="UP000198520"/>
    </source>
</evidence>
<dbReference type="STRING" id="285351.SAMN04488035_2118"/>
<gene>
    <name evidence="2" type="ORF">SAMN04488035_2118</name>
</gene>
<sequence>MTSFEVRGSRRWPWRRSAREDDRRGQEQHPRDADRPAERDEPVPRGLRTHRSHPRQQGERHDSDPDPVGHAGALRDLGEAVRRLRHASPAERRGAERGAQSDRPQPRRSDADDRPGDQTHQAEEHRKEAWLGEVVIHSADIRRPLGIEYTPDGAATTRLAEFLARTSFTVPSKKVATGLRLEASDGPLAVGAGPVVRGSTLALIMAMAGRSAYLDDLLGPGVDVLAQRVAAAS</sequence>
<organism evidence="2 3">
    <name type="scientific">Flavimobilis marinus</name>
    <dbReference type="NCBI Taxonomy" id="285351"/>
    <lineage>
        <taxon>Bacteria</taxon>
        <taxon>Bacillati</taxon>
        <taxon>Actinomycetota</taxon>
        <taxon>Actinomycetes</taxon>
        <taxon>Micrococcales</taxon>
        <taxon>Jonesiaceae</taxon>
        <taxon>Flavimobilis</taxon>
    </lineage>
</organism>
<feature type="region of interest" description="Disordered" evidence="1">
    <location>
        <begin position="1"/>
        <end position="129"/>
    </location>
</feature>
<evidence type="ECO:0000313" key="2">
    <source>
        <dbReference type="EMBL" id="SFF23259.1"/>
    </source>
</evidence>
<name>A0A1I2H1X3_9MICO</name>
<dbReference type="AlphaFoldDB" id="A0A1I2H1X3"/>
<keyword evidence="3" id="KW-1185">Reference proteome</keyword>
<feature type="compositionally biased region" description="Basic and acidic residues" evidence="1">
    <location>
        <begin position="76"/>
        <end position="129"/>
    </location>
</feature>
<reference evidence="3" key="1">
    <citation type="submission" date="2016-10" db="EMBL/GenBank/DDBJ databases">
        <authorList>
            <person name="Varghese N."/>
            <person name="Submissions S."/>
        </authorList>
    </citation>
    <scope>NUCLEOTIDE SEQUENCE [LARGE SCALE GENOMIC DNA]</scope>
    <source>
        <strain evidence="3">DSM 19083</strain>
    </source>
</reference>
<feature type="compositionally biased region" description="Basic and acidic residues" evidence="1">
    <location>
        <begin position="17"/>
        <end position="43"/>
    </location>
</feature>
<protein>
    <submittedName>
        <fullName evidence="2">Uncharacterized protein</fullName>
    </submittedName>
</protein>
<accession>A0A1I2H1X3</accession>
<proteinExistence type="predicted"/>
<dbReference type="EMBL" id="FONZ01000003">
    <property type="protein sequence ID" value="SFF23259.1"/>
    <property type="molecule type" value="Genomic_DNA"/>
</dbReference>
<evidence type="ECO:0000256" key="1">
    <source>
        <dbReference type="SAM" id="MobiDB-lite"/>
    </source>
</evidence>
<dbReference type="Proteomes" id="UP000198520">
    <property type="component" value="Unassembled WGS sequence"/>
</dbReference>